<dbReference type="InterPro" id="IPR043831">
    <property type="entry name" value="DUF5808"/>
</dbReference>
<evidence type="ECO:0008006" key="6">
    <source>
        <dbReference type="Google" id="ProtNLM"/>
    </source>
</evidence>
<dbReference type="InterPro" id="IPR012867">
    <property type="entry name" value="DUF1648"/>
</dbReference>
<evidence type="ECO:0000313" key="4">
    <source>
        <dbReference type="EMBL" id="ATW23773.1"/>
    </source>
</evidence>
<keyword evidence="1" id="KW-0812">Transmembrane</keyword>
<dbReference type="KEGG" id="fwa:DCMF_02260"/>
<keyword evidence="1" id="KW-0472">Membrane</keyword>
<reference evidence="4 5" key="1">
    <citation type="submission" date="2016-10" db="EMBL/GenBank/DDBJ databases">
        <title>Complete Genome Sequence of Peptococcaceae strain DCMF.</title>
        <authorList>
            <person name="Edwards R.J."/>
            <person name="Holland S.I."/>
            <person name="Deshpande N.P."/>
            <person name="Wong Y.K."/>
            <person name="Ertan H."/>
            <person name="Manefield M."/>
            <person name="Russell T.L."/>
            <person name="Lee M.J."/>
        </authorList>
    </citation>
    <scope>NUCLEOTIDE SEQUENCE [LARGE SCALE GENOMIC DNA]</scope>
    <source>
        <strain evidence="4 5">DCMF</strain>
    </source>
</reference>
<feature type="transmembrane region" description="Helical" evidence="1">
    <location>
        <begin position="196"/>
        <end position="215"/>
    </location>
</feature>
<feature type="transmembrane region" description="Helical" evidence="1">
    <location>
        <begin position="266"/>
        <end position="289"/>
    </location>
</feature>
<dbReference type="OrthoDB" id="9808690at2"/>
<keyword evidence="1" id="KW-1133">Transmembrane helix</keyword>
<feature type="transmembrane region" description="Helical" evidence="1">
    <location>
        <begin position="236"/>
        <end position="254"/>
    </location>
</feature>
<feature type="transmembrane region" description="Helical" evidence="1">
    <location>
        <begin position="340"/>
        <end position="358"/>
    </location>
</feature>
<evidence type="ECO:0000256" key="1">
    <source>
        <dbReference type="SAM" id="Phobius"/>
    </source>
</evidence>
<dbReference type="RefSeq" id="WP_148132937.1">
    <property type="nucleotide sequence ID" value="NZ_CP017634.1"/>
</dbReference>
<feature type="transmembrane region" description="Helical" evidence="1">
    <location>
        <begin position="6"/>
        <end position="25"/>
    </location>
</feature>
<keyword evidence="5" id="KW-1185">Reference proteome</keyword>
<feature type="transmembrane region" description="Helical" evidence="1">
    <location>
        <begin position="54"/>
        <end position="73"/>
    </location>
</feature>
<name>A0A3G1KMU4_FORW1</name>
<dbReference type="AlphaFoldDB" id="A0A3G1KMU4"/>
<evidence type="ECO:0000259" key="3">
    <source>
        <dbReference type="Pfam" id="PF19124"/>
    </source>
</evidence>
<protein>
    <recommendedName>
        <fullName evidence="6">DUF1648 domain-containing protein</fullName>
    </recommendedName>
</protein>
<dbReference type="Proteomes" id="UP000323521">
    <property type="component" value="Chromosome"/>
</dbReference>
<sequence>MKELFIRYGVIYVLLAAFLAARPWLSRKNVLFGVVFGDTEIWKQETARKVIRRFVSACSALAVFLAGAFWLVYNDTPLNEINLTHLYSATVLALILLGMVPYILANSSMKKLKAMLQNENLVKNKITVEIGGTNRKNNEPVSIGWFLLLLVPIAVTVILAALYYPGMPEKIATHFNRSGVEDAWGVKSLSLIMGPIFNQIVCAALMFFIGILARSAPASVKGNPGAAPGYAAFRRFVSFIIIAVTLVIETKFLLTELVYLGVVRNMQAGTSVITVLIALLVIVLFAVFFRMARYQKPSGAVLDDDDKWVLGRIYFNPADPSLFVEKRSGIGRTVNFGRPAAWIILAALILFIVFKTLWNK</sequence>
<feature type="domain" description="DUF5808" evidence="3">
    <location>
        <begin position="317"/>
        <end position="342"/>
    </location>
</feature>
<dbReference type="PANTHER" id="PTHR37810:SF9">
    <property type="entry name" value="MEMBRANE PROTEIN"/>
    <property type="match status" value="1"/>
</dbReference>
<organism evidence="4 5">
    <name type="scientific">Formimonas warabiya</name>
    <dbReference type="NCBI Taxonomy" id="1761012"/>
    <lineage>
        <taxon>Bacteria</taxon>
        <taxon>Bacillati</taxon>
        <taxon>Bacillota</taxon>
        <taxon>Clostridia</taxon>
        <taxon>Eubacteriales</taxon>
        <taxon>Peptococcaceae</taxon>
        <taxon>Candidatus Formimonas</taxon>
    </lineage>
</organism>
<feature type="transmembrane region" description="Helical" evidence="1">
    <location>
        <begin position="85"/>
        <end position="105"/>
    </location>
</feature>
<evidence type="ECO:0000313" key="5">
    <source>
        <dbReference type="Proteomes" id="UP000323521"/>
    </source>
</evidence>
<dbReference type="EMBL" id="CP017634">
    <property type="protein sequence ID" value="ATW23773.1"/>
    <property type="molecule type" value="Genomic_DNA"/>
</dbReference>
<dbReference type="GO" id="GO:0009636">
    <property type="term" value="P:response to toxic substance"/>
    <property type="evidence" value="ECO:0007669"/>
    <property type="project" value="TreeGrafter"/>
</dbReference>
<accession>A0A3G1KMU4</accession>
<proteinExistence type="predicted"/>
<dbReference type="Pfam" id="PF19124">
    <property type="entry name" value="DUF5808"/>
    <property type="match status" value="1"/>
</dbReference>
<feature type="transmembrane region" description="Helical" evidence="1">
    <location>
        <begin position="143"/>
        <end position="164"/>
    </location>
</feature>
<evidence type="ECO:0000259" key="2">
    <source>
        <dbReference type="Pfam" id="PF07853"/>
    </source>
</evidence>
<dbReference type="Pfam" id="PF07853">
    <property type="entry name" value="DUF1648"/>
    <property type="match status" value="1"/>
</dbReference>
<gene>
    <name evidence="4" type="ORF">DCMF_02260</name>
</gene>
<dbReference type="PANTHER" id="PTHR37810">
    <property type="entry name" value="IMMUNITY PROTEIN SDPI"/>
    <property type="match status" value="1"/>
</dbReference>
<feature type="domain" description="DUF1648" evidence="2">
    <location>
        <begin position="153"/>
        <end position="196"/>
    </location>
</feature>